<organism evidence="1 2">
    <name type="scientific">Flexivirga endophytica</name>
    <dbReference type="NCBI Taxonomy" id="1849103"/>
    <lineage>
        <taxon>Bacteria</taxon>
        <taxon>Bacillati</taxon>
        <taxon>Actinomycetota</taxon>
        <taxon>Actinomycetes</taxon>
        <taxon>Micrococcales</taxon>
        <taxon>Dermacoccaceae</taxon>
        <taxon>Flexivirga</taxon>
    </lineage>
</organism>
<dbReference type="AlphaFoldDB" id="A0A916T5C8"/>
<reference evidence="1" key="1">
    <citation type="journal article" date="2014" name="Int. J. Syst. Evol. Microbiol.">
        <title>Complete genome sequence of Corynebacterium casei LMG S-19264T (=DSM 44701T), isolated from a smear-ripened cheese.</title>
        <authorList>
            <consortium name="US DOE Joint Genome Institute (JGI-PGF)"/>
            <person name="Walter F."/>
            <person name="Albersmeier A."/>
            <person name="Kalinowski J."/>
            <person name="Ruckert C."/>
        </authorList>
    </citation>
    <scope>NUCLEOTIDE SEQUENCE</scope>
    <source>
        <strain evidence="1">CGMCC 1.15085</strain>
    </source>
</reference>
<gene>
    <name evidence="1" type="ORF">GCM10011492_19230</name>
</gene>
<comment type="caution">
    <text evidence="1">The sequence shown here is derived from an EMBL/GenBank/DDBJ whole genome shotgun (WGS) entry which is preliminary data.</text>
</comment>
<evidence type="ECO:0000313" key="2">
    <source>
        <dbReference type="Proteomes" id="UP000636793"/>
    </source>
</evidence>
<dbReference type="EMBL" id="BMHI01000003">
    <property type="protein sequence ID" value="GGB29068.1"/>
    <property type="molecule type" value="Genomic_DNA"/>
</dbReference>
<evidence type="ECO:0000313" key="1">
    <source>
        <dbReference type="EMBL" id="GGB29068.1"/>
    </source>
</evidence>
<proteinExistence type="predicted"/>
<accession>A0A916T5C8</accession>
<name>A0A916T5C8_9MICO</name>
<dbReference type="Proteomes" id="UP000636793">
    <property type="component" value="Unassembled WGS sequence"/>
</dbReference>
<sequence length="91" mass="9956">MRRFEHRQVERRDLLVSGVERVGEGGGAWLAAFAHERLLGWDSGWESAAAGPVAASQSGTAVELSWTDYGGLPTLTRVRQRAFNKIGARMS</sequence>
<protein>
    <submittedName>
        <fullName evidence="1">Uncharacterized protein</fullName>
    </submittedName>
</protein>
<reference evidence="1" key="2">
    <citation type="submission" date="2020-09" db="EMBL/GenBank/DDBJ databases">
        <authorList>
            <person name="Sun Q."/>
            <person name="Zhou Y."/>
        </authorList>
    </citation>
    <scope>NUCLEOTIDE SEQUENCE</scope>
    <source>
        <strain evidence="1">CGMCC 1.15085</strain>
    </source>
</reference>
<keyword evidence="2" id="KW-1185">Reference proteome</keyword>